<dbReference type="PANTHER" id="PTHR28071:SF1">
    <property type="entry name" value="REDOX PROTEIN FMP46, MITOCHONDRIAL-RELATED"/>
    <property type="match status" value="1"/>
</dbReference>
<dbReference type="HOGENOM" id="CLU_126094_0_0_1"/>
<name>N1Q3Z3_DOTSN</name>
<dbReference type="InterPro" id="IPR012882">
    <property type="entry name" value="Fmp46"/>
</dbReference>
<evidence type="ECO:0000256" key="1">
    <source>
        <dbReference type="ARBA" id="ARBA00002963"/>
    </source>
</evidence>
<comment type="similarity">
    <text evidence="3">Belongs to the FMP46 family.</text>
</comment>
<reference evidence="8 9" key="2">
    <citation type="journal article" date="2012" name="PLoS Pathog.">
        <title>Diverse lifestyles and strategies of plant pathogenesis encoded in the genomes of eighteen Dothideomycetes fungi.</title>
        <authorList>
            <person name="Ohm R.A."/>
            <person name="Feau N."/>
            <person name="Henrissat B."/>
            <person name="Schoch C.L."/>
            <person name="Horwitz B.A."/>
            <person name="Barry K.W."/>
            <person name="Condon B.J."/>
            <person name="Copeland A.C."/>
            <person name="Dhillon B."/>
            <person name="Glaser F."/>
            <person name="Hesse C.N."/>
            <person name="Kosti I."/>
            <person name="LaButti K."/>
            <person name="Lindquist E.A."/>
            <person name="Lucas S."/>
            <person name="Salamov A.A."/>
            <person name="Bradshaw R.E."/>
            <person name="Ciuffetti L."/>
            <person name="Hamelin R.C."/>
            <person name="Kema G.H.J."/>
            <person name="Lawrence C."/>
            <person name="Scott J.A."/>
            <person name="Spatafora J.W."/>
            <person name="Turgeon B.G."/>
            <person name="de Wit P.J.G.M."/>
            <person name="Zhong S."/>
            <person name="Goodwin S.B."/>
            <person name="Grigoriev I.V."/>
        </authorList>
    </citation>
    <scope>NUCLEOTIDE SEQUENCE [LARGE SCALE GENOMIC DNA]</scope>
    <source>
        <strain evidence="9">NZE10 / CBS 128990</strain>
    </source>
</reference>
<dbReference type="eggNOG" id="ENOG502S4MH">
    <property type="taxonomic scope" value="Eukaryota"/>
</dbReference>
<dbReference type="GO" id="GO:0005739">
    <property type="term" value="C:mitochondrion"/>
    <property type="evidence" value="ECO:0007669"/>
    <property type="project" value="UniProtKB-SubCell"/>
</dbReference>
<evidence type="ECO:0000256" key="4">
    <source>
        <dbReference type="ARBA" id="ARBA00022946"/>
    </source>
</evidence>
<evidence type="ECO:0000256" key="2">
    <source>
        <dbReference type="ARBA" id="ARBA00004173"/>
    </source>
</evidence>
<dbReference type="InterPro" id="IPR036249">
    <property type="entry name" value="Thioredoxin-like_sf"/>
</dbReference>
<gene>
    <name evidence="8" type="ORF">DOTSEDRAFT_164975</name>
</gene>
<evidence type="ECO:0000313" key="8">
    <source>
        <dbReference type="EMBL" id="EME50427.1"/>
    </source>
</evidence>
<evidence type="ECO:0008006" key="10">
    <source>
        <dbReference type="Google" id="ProtNLM"/>
    </source>
</evidence>
<keyword evidence="9" id="KW-1185">Reference proteome</keyword>
<evidence type="ECO:0000313" key="9">
    <source>
        <dbReference type="Proteomes" id="UP000016933"/>
    </source>
</evidence>
<dbReference type="Pfam" id="PF07955">
    <property type="entry name" value="DUF1687"/>
    <property type="match status" value="1"/>
</dbReference>
<feature type="region of interest" description="Disordered" evidence="7">
    <location>
        <begin position="43"/>
        <end position="64"/>
    </location>
</feature>
<protein>
    <recommendedName>
        <fullName evidence="10">Thioredoxin-like protein</fullName>
    </recommendedName>
</protein>
<keyword evidence="5" id="KW-0560">Oxidoreductase</keyword>
<dbReference type="Proteomes" id="UP000016933">
    <property type="component" value="Unassembled WGS sequence"/>
</dbReference>
<dbReference type="AlphaFoldDB" id="N1Q3Z3"/>
<evidence type="ECO:0000256" key="7">
    <source>
        <dbReference type="SAM" id="MobiDB-lite"/>
    </source>
</evidence>
<comment type="function">
    <text evidence="1">Putative mitochondrial redox protein which could be involved in the reduction of small toxic molecules.</text>
</comment>
<dbReference type="Gene3D" id="3.40.30.10">
    <property type="entry name" value="Glutaredoxin"/>
    <property type="match status" value="1"/>
</dbReference>
<dbReference type="OrthoDB" id="59229at2759"/>
<evidence type="ECO:0000256" key="5">
    <source>
        <dbReference type="ARBA" id="ARBA00023002"/>
    </source>
</evidence>
<keyword evidence="4" id="KW-0809">Transit peptide</keyword>
<comment type="subcellular location">
    <subcellularLocation>
        <location evidence="2">Mitochondrion</location>
    </subcellularLocation>
</comment>
<organism evidence="8 9">
    <name type="scientific">Dothistroma septosporum (strain NZE10 / CBS 128990)</name>
    <name type="common">Red band needle blight fungus</name>
    <name type="synonym">Mycosphaerella pini</name>
    <dbReference type="NCBI Taxonomy" id="675120"/>
    <lineage>
        <taxon>Eukaryota</taxon>
        <taxon>Fungi</taxon>
        <taxon>Dikarya</taxon>
        <taxon>Ascomycota</taxon>
        <taxon>Pezizomycotina</taxon>
        <taxon>Dothideomycetes</taxon>
        <taxon>Dothideomycetidae</taxon>
        <taxon>Mycosphaerellales</taxon>
        <taxon>Mycosphaerellaceae</taxon>
        <taxon>Dothistroma</taxon>
    </lineage>
</organism>
<dbReference type="OMA" id="IVDWNNG"/>
<keyword evidence="6" id="KW-0496">Mitochondrion</keyword>
<evidence type="ECO:0000256" key="6">
    <source>
        <dbReference type="ARBA" id="ARBA00023128"/>
    </source>
</evidence>
<feature type="compositionally biased region" description="Basic and acidic residues" evidence="7">
    <location>
        <begin position="51"/>
        <end position="64"/>
    </location>
</feature>
<accession>N1Q3Z3</accession>
<evidence type="ECO:0000256" key="3">
    <source>
        <dbReference type="ARBA" id="ARBA00009734"/>
    </source>
</evidence>
<dbReference type="GO" id="GO:0016491">
    <property type="term" value="F:oxidoreductase activity"/>
    <property type="evidence" value="ECO:0007669"/>
    <property type="project" value="UniProtKB-KW"/>
</dbReference>
<dbReference type="EMBL" id="KB446535">
    <property type="protein sequence ID" value="EME50427.1"/>
    <property type="molecule type" value="Genomic_DNA"/>
</dbReference>
<dbReference type="InterPro" id="IPR006660">
    <property type="entry name" value="Arsenate_reductase-like"/>
</dbReference>
<reference evidence="9" key="1">
    <citation type="journal article" date="2012" name="PLoS Genet.">
        <title>The genomes of the fungal plant pathogens Cladosporium fulvum and Dothistroma septosporum reveal adaptation to different hosts and lifestyles but also signatures of common ancestry.</title>
        <authorList>
            <person name="de Wit P.J.G.M."/>
            <person name="van der Burgt A."/>
            <person name="Oekmen B."/>
            <person name="Stergiopoulos I."/>
            <person name="Abd-Elsalam K.A."/>
            <person name="Aerts A.L."/>
            <person name="Bahkali A.H."/>
            <person name="Beenen H.G."/>
            <person name="Chettri P."/>
            <person name="Cox M.P."/>
            <person name="Datema E."/>
            <person name="de Vries R.P."/>
            <person name="Dhillon B."/>
            <person name="Ganley A.R."/>
            <person name="Griffiths S.A."/>
            <person name="Guo Y."/>
            <person name="Hamelin R.C."/>
            <person name="Henrissat B."/>
            <person name="Kabir M.S."/>
            <person name="Jashni M.K."/>
            <person name="Kema G."/>
            <person name="Klaubauf S."/>
            <person name="Lapidus A."/>
            <person name="Levasseur A."/>
            <person name="Lindquist E."/>
            <person name="Mehrabi R."/>
            <person name="Ohm R.A."/>
            <person name="Owen T.J."/>
            <person name="Salamov A."/>
            <person name="Schwelm A."/>
            <person name="Schijlen E."/>
            <person name="Sun H."/>
            <person name="van den Burg H.A."/>
            <person name="van Ham R.C.H.J."/>
            <person name="Zhang S."/>
            <person name="Goodwin S.B."/>
            <person name="Grigoriev I.V."/>
            <person name="Collemare J."/>
            <person name="Bradshaw R.E."/>
        </authorList>
    </citation>
    <scope>NUCLEOTIDE SEQUENCE [LARGE SCALE GENOMIC DNA]</scope>
    <source>
        <strain evidence="9">NZE10 / CBS 128990</strain>
    </source>
</reference>
<sequence length="149" mass="16425">MSFFKNLFKEAGVKDVVTLFHAPKLPASTRVYTLLKQANATAVANATEDQASDHEKQSKLERTEFELDIQEGAPTSDQLSSILEYLGPSKAGDVIKDATGTTDALRKFKQNESSFQRPVTVDWNNGRAVVGEDEGEILKLIRSIPKEKA</sequence>
<dbReference type="SUPFAM" id="SSF52833">
    <property type="entry name" value="Thioredoxin-like"/>
    <property type="match status" value="1"/>
</dbReference>
<dbReference type="PROSITE" id="PS51353">
    <property type="entry name" value="ARSC"/>
    <property type="match status" value="1"/>
</dbReference>
<proteinExistence type="inferred from homology"/>
<dbReference type="PANTHER" id="PTHR28071">
    <property type="entry name" value="REDOX PROTEIN FMP46, MITOCHONDRIAL-RELATED"/>
    <property type="match status" value="1"/>
</dbReference>